<protein>
    <submittedName>
        <fullName evidence="3">Dendrin isoform X1</fullName>
    </submittedName>
</protein>
<organism evidence="2 3">
    <name type="scientific">Phascolarctos cinereus</name>
    <name type="common">Koala</name>
    <dbReference type="NCBI Taxonomy" id="38626"/>
    <lineage>
        <taxon>Eukaryota</taxon>
        <taxon>Metazoa</taxon>
        <taxon>Chordata</taxon>
        <taxon>Craniata</taxon>
        <taxon>Vertebrata</taxon>
        <taxon>Euteleostomi</taxon>
        <taxon>Mammalia</taxon>
        <taxon>Metatheria</taxon>
        <taxon>Diprotodontia</taxon>
        <taxon>Phascolarctidae</taxon>
        <taxon>Phascolarctos</taxon>
    </lineage>
</organism>
<dbReference type="RefSeq" id="XP_020821826.1">
    <property type="nucleotide sequence ID" value="XM_020966167.1"/>
</dbReference>
<feature type="region of interest" description="Disordered" evidence="1">
    <location>
        <begin position="635"/>
        <end position="694"/>
    </location>
</feature>
<feature type="region of interest" description="Disordered" evidence="1">
    <location>
        <begin position="94"/>
        <end position="292"/>
    </location>
</feature>
<dbReference type="FunCoup" id="A0A6P5ISA8">
    <property type="interactions" value="34"/>
</dbReference>
<dbReference type="PANTHER" id="PTHR16757:SF1">
    <property type="entry name" value="DENDRIN"/>
    <property type="match status" value="1"/>
</dbReference>
<dbReference type="AlphaFoldDB" id="A0A6P5ISA8"/>
<evidence type="ECO:0000313" key="2">
    <source>
        <dbReference type="Proteomes" id="UP000515140"/>
    </source>
</evidence>
<feature type="compositionally biased region" description="Basic and acidic residues" evidence="1">
    <location>
        <begin position="377"/>
        <end position="388"/>
    </location>
</feature>
<evidence type="ECO:0000313" key="3">
    <source>
        <dbReference type="RefSeq" id="XP_020821826.1"/>
    </source>
</evidence>
<feature type="region of interest" description="Disordered" evidence="1">
    <location>
        <begin position="56"/>
        <end position="76"/>
    </location>
</feature>
<sequence length="735" mass="78899">MVDGPLFSEGPGSPRKPHDGESAGCLWVQKSKLLVIEVKTISCHYSRWAPAHQPMDPTGGPWAQEPSSHRYGLGQKPQERLFRRAWVPRVLQEATNWGTGHPPEIRPREQEKRKAASQEREAKETERKRRKGGGGRSWSPPGLCRSERRSPLGRARGGGGPRPEPGNVPKAAQPKARRVPWLPEHLGPSGRPPRPVAQSLREPGAATRAGPRVGRPSGPPSYEAHLLLRGAAGPVPRRRWDRPPPYVAPPSYDGPHRTLGAKRPPQLPRLPAPLAPAPAVEGKDREERPKKRLDPRIYRDVLGAWGIRQGRGTLGGFLGCGGPGLGGKTSDKVPGFSPVGLNSSGSESCPQPGANQTTRAETVTSGTPQTTVRAKLPLRDTSEGERAGEQSWSRKTWGPSPGDQPPQHSQTLPRPWAPGGPREKESPGERGGSQRPSKFPTDWKETQGAHTVPRSPRSSGGENGVFVIDATCVVIRAQFIPTPQIQHVQLLPSPGPRDWGDSLAFQKPRKEEGEEEQAFPSPCRKLLQSSRLSHQPGKGCSDAWDEGAEAGELEDPSLEERASRILGLPIKELDLGASPVQCSSDPSGPSGVAERCANGARGPQPAARVRRPAGRSWARDPGPYAGALREAVFRIRRHTAPDSDSDEAPECGARSCSSEGSDTEASGVSGKPERSLPGGLDTPGTPGGRGEIGRRAGELRDCIREILDVICQTEEALFRAEGSAQGKQGGGHPQP</sequence>
<dbReference type="Pfam" id="PF15498">
    <property type="entry name" value="Dendrin"/>
    <property type="match status" value="1"/>
</dbReference>
<dbReference type="InterPro" id="IPR026500">
    <property type="entry name" value="Dendrin"/>
</dbReference>
<feature type="compositionally biased region" description="Basic and acidic residues" evidence="1">
    <location>
        <begin position="281"/>
        <end position="292"/>
    </location>
</feature>
<proteinExistence type="predicted"/>
<feature type="compositionally biased region" description="Polar residues" evidence="1">
    <location>
        <begin position="655"/>
        <end position="666"/>
    </location>
</feature>
<dbReference type="InParanoid" id="A0A6P5ISA8"/>
<name>A0A6P5ISA8_PHACI</name>
<feature type="compositionally biased region" description="Basic and acidic residues" evidence="1">
    <location>
        <begin position="103"/>
        <end position="127"/>
    </location>
</feature>
<dbReference type="CTD" id="23109"/>
<evidence type="ECO:0000256" key="1">
    <source>
        <dbReference type="SAM" id="MobiDB-lite"/>
    </source>
</evidence>
<dbReference type="KEGG" id="pcw:110194045"/>
<feature type="region of interest" description="Disordered" evidence="1">
    <location>
        <begin position="1"/>
        <end position="22"/>
    </location>
</feature>
<keyword evidence="2" id="KW-1185">Reference proteome</keyword>
<accession>A0A6P5ISA8</accession>
<dbReference type="Proteomes" id="UP000515140">
    <property type="component" value="Unplaced"/>
</dbReference>
<feature type="region of interest" description="Disordered" evidence="1">
    <location>
        <begin position="491"/>
        <end position="559"/>
    </location>
</feature>
<feature type="region of interest" description="Disordered" evidence="1">
    <location>
        <begin position="321"/>
        <end position="463"/>
    </location>
</feature>
<dbReference type="PANTHER" id="PTHR16757">
    <property type="entry name" value="DENDRIN"/>
    <property type="match status" value="1"/>
</dbReference>
<gene>
    <name evidence="3" type="primary">DDN</name>
</gene>
<feature type="region of interest" description="Disordered" evidence="1">
    <location>
        <begin position="577"/>
        <end position="623"/>
    </location>
</feature>
<feature type="compositionally biased region" description="Acidic residues" evidence="1">
    <location>
        <begin position="543"/>
        <end position="557"/>
    </location>
</feature>
<feature type="compositionally biased region" description="Polar residues" evidence="1">
    <location>
        <begin position="340"/>
        <end position="372"/>
    </location>
</feature>
<dbReference type="GeneID" id="110194045"/>
<reference evidence="3" key="1">
    <citation type="submission" date="2025-08" db="UniProtKB">
        <authorList>
            <consortium name="RefSeq"/>
        </authorList>
    </citation>
    <scope>IDENTIFICATION</scope>
    <source>
        <tissue evidence="3">Spleen</tissue>
    </source>
</reference>
<feature type="compositionally biased region" description="Pro residues" evidence="1">
    <location>
        <begin position="265"/>
        <end position="276"/>
    </location>
</feature>